<dbReference type="AlphaFoldDB" id="A1ZFM7"/>
<name>A1ZFM7_MICM2</name>
<reference evidence="1 2" key="1">
    <citation type="submission" date="2007-01" db="EMBL/GenBank/DDBJ databases">
        <authorList>
            <person name="Haygood M."/>
            <person name="Podell S."/>
            <person name="Anderson C."/>
            <person name="Hopkinson B."/>
            <person name="Roe K."/>
            <person name="Barbeau K."/>
            <person name="Gaasterland T."/>
            <person name="Ferriera S."/>
            <person name="Johnson J."/>
            <person name="Kravitz S."/>
            <person name="Beeson K."/>
            <person name="Sutton G."/>
            <person name="Rogers Y.-H."/>
            <person name="Friedman R."/>
            <person name="Frazier M."/>
            <person name="Venter J.C."/>
        </authorList>
    </citation>
    <scope>NUCLEOTIDE SEQUENCE [LARGE SCALE GENOMIC DNA]</scope>
    <source>
        <strain evidence="1 2">ATCC 23134</strain>
    </source>
</reference>
<proteinExistence type="predicted"/>
<sequence length="102" mass="12067">MEDIEYQKETEQALQYLQKYRPEKTLINLKKFAYTIDPDMQGWVKEHFLNKIVQQQLTNISALVTSDDFFAQKSVEQSLENSIQGNHSRYFSSTEEAIDWLD</sequence>
<dbReference type="EMBL" id="AAWS01000005">
    <property type="protein sequence ID" value="EAY30801.1"/>
    <property type="molecule type" value="Genomic_DNA"/>
</dbReference>
<gene>
    <name evidence="1" type="ORF">M23134_01125</name>
</gene>
<evidence type="ECO:0008006" key="3">
    <source>
        <dbReference type="Google" id="ProtNLM"/>
    </source>
</evidence>
<organism evidence="1 2">
    <name type="scientific">Microscilla marina ATCC 23134</name>
    <dbReference type="NCBI Taxonomy" id="313606"/>
    <lineage>
        <taxon>Bacteria</taxon>
        <taxon>Pseudomonadati</taxon>
        <taxon>Bacteroidota</taxon>
        <taxon>Cytophagia</taxon>
        <taxon>Cytophagales</taxon>
        <taxon>Microscillaceae</taxon>
        <taxon>Microscilla</taxon>
    </lineage>
</organism>
<protein>
    <recommendedName>
        <fullName evidence="3">DUF4180 domain-containing protein</fullName>
    </recommendedName>
</protein>
<evidence type="ECO:0000313" key="2">
    <source>
        <dbReference type="Proteomes" id="UP000004095"/>
    </source>
</evidence>
<comment type="caution">
    <text evidence="1">The sequence shown here is derived from an EMBL/GenBank/DDBJ whole genome shotgun (WGS) entry which is preliminary data.</text>
</comment>
<dbReference type="Proteomes" id="UP000004095">
    <property type="component" value="Unassembled WGS sequence"/>
</dbReference>
<keyword evidence="2" id="KW-1185">Reference proteome</keyword>
<evidence type="ECO:0000313" key="1">
    <source>
        <dbReference type="EMBL" id="EAY30801.1"/>
    </source>
</evidence>
<accession>A1ZFM7</accession>